<dbReference type="Proteomes" id="UP000566819">
    <property type="component" value="Unassembled WGS sequence"/>
</dbReference>
<dbReference type="Gene3D" id="2.60.120.330">
    <property type="entry name" value="B-lactam Antibiotic, Isopenicillin N Synthase, Chain"/>
    <property type="match status" value="1"/>
</dbReference>
<dbReference type="Pfam" id="PF03171">
    <property type="entry name" value="2OG-FeII_Oxy"/>
    <property type="match status" value="1"/>
</dbReference>
<evidence type="ECO:0000313" key="2">
    <source>
        <dbReference type="EMBL" id="KAF4626294.1"/>
    </source>
</evidence>
<dbReference type="PANTHER" id="PTHR21310:SF58">
    <property type="entry name" value="AMINOGLYCOSIDE PHOSPHOTRANSFERASE DOMAIN-CONTAINING PROTEIN"/>
    <property type="match status" value="1"/>
</dbReference>
<comment type="caution">
    <text evidence="2">The sequence shown here is derived from an EMBL/GenBank/DDBJ whole genome shotgun (WGS) entry which is preliminary data.</text>
</comment>
<sequence>MPTKKYFSQCPEFPSDVNVLNIPTISFSRLQNDAEHEGEKLYNACTEHGIFALDLRDSEEGGKLLKQAERFFDIGADTFDLGTDVLDKYAYQPPSLLGYKATGKLKTDDGKRDIMEMYTIGQDDILGTGARRENPEPIEACREDCQDFFRQAHKALCVVYSHLDKKLALAPNTLAALSPLDKPSDTSLRLLMSRPQPVIESDRVTLTGHTDIGTITMLFHVTGGLQILPAGCENISSNWRYIRPRPDCVVINLGDTLVEWTGGVLRSSLHRVLTAPGEQASIPRQSLAYLVRPDHNATMRRLKSNGVIPPASEGEEEDTRSVDDWAAGRVKSIILGEVKPQGRGGRAALADIPYSAVKKTAGKVALTLTRSLSPCTVPPQADNFLVFRADGDGKRHKTLIQYKLILGRQGALMHVLEMKPTARESIKRMSPQLWTIGSSMMCSKVKTQDAQPLESIVSWHEGSSTFHLLPRDESVLKNLGEGDSVIDRIHESGTGSGVWGIGDEFIFKAKGWKEDRQLEAVTMNFVAENFPSVPVPEVLYSWIDQALDRTFLITKRVHARTLNNAWSQLSPAQRQGIANEMADHCFTITGKTSSKLETVSGRGVLDYFLMGKPPFSNPTWLPMILGPFTCAELRTYMSKISDQPVPQFGDTLLFYHSDLGPTNILVSDDGNSVAAIIDWEAAAYYPDFWVATRPVGNPAYRLSEPTVDPLELYGWNKIFSAALVTKGFSCQNDVFQKWRKAVTGPALNTPRE</sequence>
<dbReference type="OrthoDB" id="5404599at2759"/>
<feature type="domain" description="Fe2OG dioxygenase" evidence="1">
    <location>
        <begin position="186"/>
        <end position="293"/>
    </location>
</feature>
<dbReference type="SUPFAM" id="SSF56112">
    <property type="entry name" value="Protein kinase-like (PK-like)"/>
    <property type="match status" value="1"/>
</dbReference>
<accession>A0A8H4W085</accession>
<evidence type="ECO:0000313" key="3">
    <source>
        <dbReference type="Proteomes" id="UP000566819"/>
    </source>
</evidence>
<dbReference type="SUPFAM" id="SSF51197">
    <property type="entry name" value="Clavaminate synthase-like"/>
    <property type="match status" value="1"/>
</dbReference>
<dbReference type="InterPro" id="IPR027443">
    <property type="entry name" value="IPNS-like_sf"/>
</dbReference>
<organism evidence="2 3">
    <name type="scientific">Cudoniella acicularis</name>
    <dbReference type="NCBI Taxonomy" id="354080"/>
    <lineage>
        <taxon>Eukaryota</taxon>
        <taxon>Fungi</taxon>
        <taxon>Dikarya</taxon>
        <taxon>Ascomycota</taxon>
        <taxon>Pezizomycotina</taxon>
        <taxon>Leotiomycetes</taxon>
        <taxon>Helotiales</taxon>
        <taxon>Tricladiaceae</taxon>
        <taxon>Cudoniella</taxon>
    </lineage>
</organism>
<reference evidence="2 3" key="1">
    <citation type="submission" date="2020-03" db="EMBL/GenBank/DDBJ databases">
        <title>Draft Genome Sequence of Cudoniella acicularis.</title>
        <authorList>
            <person name="Buettner E."/>
            <person name="Kellner H."/>
        </authorList>
    </citation>
    <scope>NUCLEOTIDE SEQUENCE [LARGE SCALE GENOMIC DNA]</scope>
    <source>
        <strain evidence="2 3">DSM 108380</strain>
    </source>
</reference>
<keyword evidence="3" id="KW-1185">Reference proteome</keyword>
<dbReference type="AlphaFoldDB" id="A0A8H4W085"/>
<dbReference type="Pfam" id="PF14226">
    <property type="entry name" value="DIOX_N"/>
    <property type="match status" value="1"/>
</dbReference>
<gene>
    <name evidence="2" type="ORF">G7Y89_g11868</name>
</gene>
<proteinExistence type="predicted"/>
<dbReference type="PANTHER" id="PTHR21310">
    <property type="entry name" value="AMINOGLYCOSIDE PHOSPHOTRANSFERASE-RELATED-RELATED"/>
    <property type="match status" value="1"/>
</dbReference>
<dbReference type="PROSITE" id="PS51471">
    <property type="entry name" value="FE2OG_OXY"/>
    <property type="match status" value="1"/>
</dbReference>
<dbReference type="GO" id="GO:0044283">
    <property type="term" value="P:small molecule biosynthetic process"/>
    <property type="evidence" value="ECO:0007669"/>
    <property type="project" value="UniProtKB-ARBA"/>
</dbReference>
<dbReference type="InterPro" id="IPR051678">
    <property type="entry name" value="AGP_Transferase"/>
</dbReference>
<name>A0A8H4W085_9HELO</name>
<dbReference type="InterPro" id="IPR011009">
    <property type="entry name" value="Kinase-like_dom_sf"/>
</dbReference>
<evidence type="ECO:0000259" key="1">
    <source>
        <dbReference type="PROSITE" id="PS51471"/>
    </source>
</evidence>
<protein>
    <recommendedName>
        <fullName evidence="1">Fe2OG dioxygenase domain-containing protein</fullName>
    </recommendedName>
</protein>
<dbReference type="CDD" id="cd05120">
    <property type="entry name" value="APH_ChoK_like"/>
    <property type="match status" value="1"/>
</dbReference>
<dbReference type="InterPro" id="IPR005123">
    <property type="entry name" value="Oxoglu/Fe-dep_dioxygenase_dom"/>
</dbReference>
<dbReference type="InterPro" id="IPR044861">
    <property type="entry name" value="IPNS-like_FE2OG_OXY"/>
</dbReference>
<dbReference type="EMBL" id="JAAMPI010001182">
    <property type="protein sequence ID" value="KAF4626294.1"/>
    <property type="molecule type" value="Genomic_DNA"/>
</dbReference>
<dbReference type="InterPro" id="IPR026992">
    <property type="entry name" value="DIOX_N"/>
</dbReference>